<reference evidence="4 5" key="1">
    <citation type="submission" date="2021-03" db="EMBL/GenBank/DDBJ databases">
        <title>Genomic Encyclopedia of Type Strains, Phase IV (KMG-IV): sequencing the most valuable type-strain genomes for metagenomic binning, comparative biology and taxonomic classification.</title>
        <authorList>
            <person name="Goeker M."/>
        </authorList>
    </citation>
    <scope>NUCLEOTIDE SEQUENCE [LARGE SCALE GENOMIC DNA]</scope>
    <source>
        <strain evidence="4 5">DSM 25609</strain>
    </source>
</reference>
<dbReference type="EMBL" id="JAGGKX010000029">
    <property type="protein sequence ID" value="MBP1971565.1"/>
    <property type="molecule type" value="Genomic_DNA"/>
</dbReference>
<evidence type="ECO:0000256" key="2">
    <source>
        <dbReference type="ARBA" id="ARBA00032390"/>
    </source>
</evidence>
<dbReference type="RefSeq" id="WP_209464595.1">
    <property type="nucleotide sequence ID" value="NZ_CP110224.1"/>
</dbReference>
<organism evidence="4 5">
    <name type="scientific">Virgibacillus natechei</name>
    <dbReference type="NCBI Taxonomy" id="1216297"/>
    <lineage>
        <taxon>Bacteria</taxon>
        <taxon>Bacillati</taxon>
        <taxon>Bacillota</taxon>
        <taxon>Bacilli</taxon>
        <taxon>Bacillales</taxon>
        <taxon>Bacillaceae</taxon>
        <taxon>Virgibacillus</taxon>
    </lineage>
</organism>
<dbReference type="Gene3D" id="1.10.101.10">
    <property type="entry name" value="PGBD-like superfamily/PGBD"/>
    <property type="match status" value="2"/>
</dbReference>
<evidence type="ECO:0000256" key="1">
    <source>
        <dbReference type="ARBA" id="ARBA00030881"/>
    </source>
</evidence>
<dbReference type="InterPro" id="IPR036365">
    <property type="entry name" value="PGBD-like_sf"/>
</dbReference>
<evidence type="ECO:0000313" key="5">
    <source>
        <dbReference type="Proteomes" id="UP001519345"/>
    </source>
</evidence>
<gene>
    <name evidence="4" type="ORF">J2Z83_003716</name>
</gene>
<comment type="caution">
    <text evidence="4">The sequence shown here is derived from an EMBL/GenBank/DDBJ whole genome shotgun (WGS) entry which is preliminary data.</text>
</comment>
<dbReference type="InterPro" id="IPR036366">
    <property type="entry name" value="PGBDSf"/>
</dbReference>
<dbReference type="SMART" id="SM00644">
    <property type="entry name" value="Ami_2"/>
    <property type="match status" value="1"/>
</dbReference>
<dbReference type="InterPro" id="IPR002477">
    <property type="entry name" value="Peptidoglycan-bd-like"/>
</dbReference>
<evidence type="ECO:0000313" key="4">
    <source>
        <dbReference type="EMBL" id="MBP1971565.1"/>
    </source>
</evidence>
<dbReference type="Gene3D" id="3.40.80.10">
    <property type="entry name" value="Peptidoglycan recognition protein-like"/>
    <property type="match status" value="1"/>
</dbReference>
<name>A0ABS4IKY3_9BACI</name>
<dbReference type="InterPro" id="IPR002502">
    <property type="entry name" value="Amidase_domain"/>
</dbReference>
<keyword evidence="5" id="KW-1185">Reference proteome</keyword>
<protein>
    <recommendedName>
        <fullName evidence="2">Autolysin</fullName>
    </recommendedName>
    <alternativeName>
        <fullName evidence="1">Cell wall hydrolase</fullName>
    </alternativeName>
</protein>
<sequence>MVKTQDVRNQMPGGNSKRNVSQIKNIARHHSATTAGTAQSFADYHVNHHGWGTSGYHEVILRDGTVQIAYDDNVVTNGVGGHNTPTYHICVVGSGSFTDKQEEAFEERARDAMSRFGLSASDVLGHNEFSNTGGYSHSSNACPGINMNTVRGWLGDPSPKQKVKSSTTTWYLSSGDRGSEVKDMQQDLINLGYDLGSYGADGVYGNDTKKAVTQYQRDNNLQVDGIYGVESRGAMSSARSVGSSSNLPNETYWVKSPIFNGSGVRAVQEALASIYFYPEKGAKNNGVDGWYGNKTADAVRRYQSTKSNLVTDGDYGPKTKAELEKDI</sequence>
<dbReference type="SUPFAM" id="SSF47090">
    <property type="entry name" value="PGBD-like"/>
    <property type="match status" value="2"/>
</dbReference>
<dbReference type="Pfam" id="PF01510">
    <property type="entry name" value="Amidase_2"/>
    <property type="match status" value="1"/>
</dbReference>
<evidence type="ECO:0000259" key="3">
    <source>
        <dbReference type="SMART" id="SM00644"/>
    </source>
</evidence>
<dbReference type="InterPro" id="IPR036505">
    <property type="entry name" value="Amidase/PGRP_sf"/>
</dbReference>
<dbReference type="Proteomes" id="UP001519345">
    <property type="component" value="Unassembled WGS sequence"/>
</dbReference>
<proteinExistence type="predicted"/>
<feature type="domain" description="N-acetylmuramoyl-L-alanine amidase" evidence="3">
    <location>
        <begin position="11"/>
        <end position="144"/>
    </location>
</feature>
<accession>A0ABS4IKY3</accession>
<dbReference type="Pfam" id="PF01471">
    <property type="entry name" value="PG_binding_1"/>
    <property type="match status" value="2"/>
</dbReference>
<dbReference type="SUPFAM" id="SSF55846">
    <property type="entry name" value="N-acetylmuramoyl-L-alanine amidase-like"/>
    <property type="match status" value="1"/>
</dbReference>
<dbReference type="CDD" id="cd06583">
    <property type="entry name" value="PGRP"/>
    <property type="match status" value="1"/>
</dbReference>